<evidence type="ECO:0000313" key="2">
    <source>
        <dbReference type="EMBL" id="KAG0652302.1"/>
    </source>
</evidence>
<dbReference type="InterPro" id="IPR000073">
    <property type="entry name" value="AB_hydrolase_1"/>
</dbReference>
<sequence>MSSDLFSITTHKVPCQHIREYPRATFGEQEEILYLEVKQNRVSTIEDGASCSLNMKELYEPSFEELLEKSSSNGFKIRGIWIADVAMQGQSGILNERTMGNDPSWFDHPRDLLHMINTFRSEMPRPLVGMGHSMGGCHLATLSLMHPRLLSAIILIDPVINRYEKASENTIVRASTFRQDLWKSREDAERSFRRSKFYQAWDERVLQRWLKFGLRKVPTAVHPDASGEQVTLSTTKHQEVFSFYRPNFQGQNESGEDIVDRKTHADVDVTVAVHYPFYRPEPPIIVDMLPRLRPSVLFLFGGLSDVCHPQIRSALMERTGTGIGGSGGAKEGAVSEHTFEEIGHLIPMEAPAACSEVASEWLGKKLKAWAEKEAKFKEEWSKVSTREKLMVSEEWKEKIGGPLRPPKTKL</sequence>
<organism evidence="2 3">
    <name type="scientific">Hyphodiscus hymeniophilus</name>
    <dbReference type="NCBI Taxonomy" id="353542"/>
    <lineage>
        <taxon>Eukaryota</taxon>
        <taxon>Fungi</taxon>
        <taxon>Dikarya</taxon>
        <taxon>Ascomycota</taxon>
        <taxon>Pezizomycotina</taxon>
        <taxon>Leotiomycetes</taxon>
        <taxon>Helotiales</taxon>
        <taxon>Hyphodiscaceae</taxon>
        <taxon>Hyphodiscus</taxon>
    </lineage>
</organism>
<accession>A0A9P7B0L0</accession>
<keyword evidence="3" id="KW-1185">Reference proteome</keyword>
<dbReference type="Proteomes" id="UP000785200">
    <property type="component" value="Unassembled WGS sequence"/>
</dbReference>
<dbReference type="SUPFAM" id="SSF53474">
    <property type="entry name" value="alpha/beta-Hydrolases"/>
    <property type="match status" value="1"/>
</dbReference>
<evidence type="ECO:0000313" key="3">
    <source>
        <dbReference type="Proteomes" id="UP000785200"/>
    </source>
</evidence>
<proteinExistence type="predicted"/>
<comment type="caution">
    <text evidence="2">The sequence shown here is derived from an EMBL/GenBank/DDBJ whole genome shotgun (WGS) entry which is preliminary data.</text>
</comment>
<dbReference type="OrthoDB" id="94039at2759"/>
<dbReference type="EMBL" id="VNKQ01000003">
    <property type="protein sequence ID" value="KAG0652302.1"/>
    <property type="molecule type" value="Genomic_DNA"/>
</dbReference>
<feature type="domain" description="AB hydrolase-1" evidence="1">
    <location>
        <begin position="100"/>
        <end position="356"/>
    </location>
</feature>
<gene>
    <name evidence="2" type="ORF">D0Z07_0893</name>
</gene>
<evidence type="ECO:0000259" key="1">
    <source>
        <dbReference type="Pfam" id="PF12697"/>
    </source>
</evidence>
<dbReference type="AlphaFoldDB" id="A0A9P7B0L0"/>
<dbReference type="InterPro" id="IPR029058">
    <property type="entry name" value="AB_hydrolase_fold"/>
</dbReference>
<reference evidence="2" key="1">
    <citation type="submission" date="2019-07" db="EMBL/GenBank/DDBJ databases">
        <title>Hyphodiscus hymeniophilus genome sequencing and assembly.</title>
        <authorList>
            <person name="Kramer G."/>
            <person name="Nodwell J."/>
        </authorList>
    </citation>
    <scope>NUCLEOTIDE SEQUENCE</scope>
    <source>
        <strain evidence="2">ATCC 34498</strain>
    </source>
</reference>
<dbReference type="Pfam" id="PF12697">
    <property type="entry name" value="Abhydrolase_6"/>
    <property type="match status" value="1"/>
</dbReference>
<dbReference type="Gene3D" id="3.40.50.1820">
    <property type="entry name" value="alpha/beta hydrolase"/>
    <property type="match status" value="1"/>
</dbReference>
<protein>
    <submittedName>
        <fullName evidence="2">Abhydrolase domain-containing</fullName>
    </submittedName>
</protein>
<name>A0A9P7B0L0_9HELO</name>